<dbReference type="PIRSF" id="PIRSF003101">
    <property type="entry name" value="FtsA"/>
    <property type="match status" value="1"/>
</dbReference>
<dbReference type="CDD" id="cd24048">
    <property type="entry name" value="ASKHA_NBD_FtsA"/>
    <property type="match status" value="1"/>
</dbReference>
<evidence type="ECO:0000256" key="5">
    <source>
        <dbReference type="HAMAP-Rule" id="MF_02033"/>
    </source>
</evidence>
<dbReference type="HAMAP" id="MF_02033">
    <property type="entry name" value="FtsA"/>
    <property type="match status" value="1"/>
</dbReference>
<evidence type="ECO:0000313" key="9">
    <source>
        <dbReference type="EMBL" id="PAK87199.1"/>
    </source>
</evidence>
<dbReference type="NCBIfam" id="TIGR01174">
    <property type="entry name" value="ftsA"/>
    <property type="match status" value="1"/>
</dbReference>
<evidence type="ECO:0000256" key="3">
    <source>
        <dbReference type="ARBA" id="ARBA00023136"/>
    </source>
</evidence>
<dbReference type="GO" id="GO:0032153">
    <property type="term" value="C:cell division site"/>
    <property type="evidence" value="ECO:0007669"/>
    <property type="project" value="UniProtKB-UniRule"/>
</dbReference>
<comment type="subcellular location">
    <subcellularLocation>
        <location evidence="5">Cell membrane</location>
        <topology evidence="5">Peripheral membrane protein</topology>
        <orientation evidence="5">Cytoplasmic side</orientation>
    </subcellularLocation>
    <text evidence="5">Localizes to the Z ring in an FtsZ-dependent manner. Targeted to the membrane through a conserved C-terminal amphipathic helix.</text>
</comment>
<dbReference type="Pfam" id="PF14450">
    <property type="entry name" value="FtsA"/>
    <property type="match status" value="1"/>
</dbReference>
<accession>A0A269YP64</accession>
<dbReference type="GO" id="GO:0009898">
    <property type="term" value="C:cytoplasmic side of plasma membrane"/>
    <property type="evidence" value="ECO:0007669"/>
    <property type="project" value="UniProtKB-UniRule"/>
</dbReference>
<keyword evidence="1 5" id="KW-1003">Cell membrane</keyword>
<dbReference type="InterPro" id="IPR050696">
    <property type="entry name" value="FtsA/MreB"/>
</dbReference>
<proteinExistence type="inferred from homology"/>
<evidence type="ECO:0000256" key="1">
    <source>
        <dbReference type="ARBA" id="ARBA00022475"/>
    </source>
</evidence>
<dbReference type="GO" id="GO:0043093">
    <property type="term" value="P:FtsZ-dependent cytokinesis"/>
    <property type="evidence" value="ECO:0007669"/>
    <property type="project" value="UniProtKB-UniRule"/>
</dbReference>
<protein>
    <recommendedName>
        <fullName evidence="5 6">Cell division protein FtsA</fullName>
    </recommendedName>
</protein>
<dbReference type="SUPFAM" id="SSF53067">
    <property type="entry name" value="Actin-like ATPase domain"/>
    <property type="match status" value="2"/>
</dbReference>
<evidence type="ECO:0000256" key="6">
    <source>
        <dbReference type="PIRNR" id="PIRNR003101"/>
    </source>
</evidence>
<dbReference type="Proteomes" id="UP000216802">
    <property type="component" value="Unassembled WGS sequence"/>
</dbReference>
<comment type="caution">
    <text evidence="9">The sequence shown here is derived from an EMBL/GenBank/DDBJ whole genome shotgun (WGS) entry which is preliminary data.</text>
</comment>
<dbReference type="InterPro" id="IPR003494">
    <property type="entry name" value="SHS2_FtsA"/>
</dbReference>
<evidence type="ECO:0000259" key="8">
    <source>
        <dbReference type="SMART" id="SM00842"/>
    </source>
</evidence>
<sequence>MWRFLTYMDNSGLYVGLDIGTTSIKVIVAEKVKGQLNVIGVGNQPSNGLSRGVIVDIDQAADAIRSAVNQAQEKASIEIKDVIVSVPANMLRIEPCNGLITLDDQSREITEEDVRNVAASALGTSLPQEREIIDIQPEEFIVDGFDGIKDPRGMVGVRLEMRGKLITGSKGIMHNLQKAVNKAGLNIISTVLTPLAESHVVLNDGEQDFGTIIVDLGGGQTTASVIHDHQLKYATTDPEGGTFITKDISIVLNTSMENAEKIKRDYGYADPLQASADNEFPVEVVGQSEPTYIDERYLAEVIEARLSQIFDRIKDRLNQIQALDLPGGIVLTGGVAALPGIAELAADQFNTNVRVYIPDQMGLRHPSFTAALSLVSYFADLADVDMIVRSAVGATLTKAPKLSQPEQVKPAVAGKSKKAKKPTQKKKRGEGIKNFFSDFFD</sequence>
<feature type="domain" description="SHS2" evidence="8">
    <location>
        <begin position="14"/>
        <end position="201"/>
    </location>
</feature>
<dbReference type="SMART" id="SM00842">
    <property type="entry name" value="FtsA"/>
    <property type="match status" value="1"/>
</dbReference>
<dbReference type="Gene3D" id="3.30.1490.110">
    <property type="match status" value="1"/>
</dbReference>
<dbReference type="InterPro" id="IPR020823">
    <property type="entry name" value="Cell_div_FtsA"/>
</dbReference>
<reference evidence="9 10" key="1">
    <citation type="submission" date="2017-04" db="EMBL/GenBank/DDBJ databases">
        <title>Kefir bacterial isolates.</title>
        <authorList>
            <person name="Kim Y."/>
            <person name="Blasche S."/>
            <person name="Patil K.R."/>
        </authorList>
    </citation>
    <scope>NUCLEOTIDE SEQUENCE [LARGE SCALE GENOMIC DNA]</scope>
    <source>
        <strain evidence="9 10">OG2</strain>
    </source>
</reference>
<evidence type="ECO:0000256" key="2">
    <source>
        <dbReference type="ARBA" id="ARBA00022618"/>
    </source>
</evidence>
<name>A0A269YP64_9LACO</name>
<dbReference type="Gene3D" id="3.30.420.40">
    <property type="match status" value="2"/>
</dbReference>
<dbReference type="PANTHER" id="PTHR32432">
    <property type="entry name" value="CELL DIVISION PROTEIN FTSA-RELATED"/>
    <property type="match status" value="1"/>
</dbReference>
<feature type="compositionally biased region" description="Basic residues" evidence="7">
    <location>
        <begin position="415"/>
        <end position="428"/>
    </location>
</feature>
<keyword evidence="4 5" id="KW-0131">Cell cycle</keyword>
<dbReference type="PANTHER" id="PTHR32432:SF4">
    <property type="entry name" value="CELL DIVISION PROTEIN FTSA"/>
    <property type="match status" value="1"/>
</dbReference>
<keyword evidence="3 5" id="KW-0472">Membrane</keyword>
<dbReference type="Pfam" id="PF02491">
    <property type="entry name" value="SHS2_FTSA"/>
    <property type="match status" value="1"/>
</dbReference>
<organism evidence="9 10">
    <name type="scientific">Lentilactobacillus parakefiri</name>
    <dbReference type="NCBI Taxonomy" id="152332"/>
    <lineage>
        <taxon>Bacteria</taxon>
        <taxon>Bacillati</taxon>
        <taxon>Bacillota</taxon>
        <taxon>Bacilli</taxon>
        <taxon>Lactobacillales</taxon>
        <taxon>Lactobacillaceae</taxon>
        <taxon>Lentilactobacillus</taxon>
    </lineage>
</organism>
<gene>
    <name evidence="5" type="primary">ftsA</name>
    <name evidence="9" type="ORF">B8W98_02030</name>
</gene>
<comment type="similarity">
    <text evidence="5 6">Belongs to the FtsA/MreB family.</text>
</comment>
<feature type="region of interest" description="Disordered" evidence="7">
    <location>
        <begin position="403"/>
        <end position="441"/>
    </location>
</feature>
<comment type="subunit">
    <text evidence="5">Self-interacts. Interacts with FtsZ.</text>
</comment>
<dbReference type="InterPro" id="IPR043129">
    <property type="entry name" value="ATPase_NBD"/>
</dbReference>
<dbReference type="EMBL" id="NCXI01000008">
    <property type="protein sequence ID" value="PAK87199.1"/>
    <property type="molecule type" value="Genomic_DNA"/>
</dbReference>
<dbReference type="AlphaFoldDB" id="A0A269YP64"/>
<evidence type="ECO:0000313" key="10">
    <source>
        <dbReference type="Proteomes" id="UP000216802"/>
    </source>
</evidence>
<evidence type="ECO:0000256" key="4">
    <source>
        <dbReference type="ARBA" id="ARBA00023306"/>
    </source>
</evidence>
<evidence type="ECO:0000256" key="7">
    <source>
        <dbReference type="SAM" id="MobiDB-lite"/>
    </source>
</evidence>
<keyword evidence="2 5" id="KW-0132">Cell division</keyword>
<comment type="function">
    <text evidence="5 6">Cell division protein that is involved in the assembly of the Z ring. May serve as a membrane anchor for the Z ring.</text>
</comment>